<dbReference type="Pfam" id="PF13564">
    <property type="entry name" value="DoxX_2"/>
    <property type="match status" value="1"/>
</dbReference>
<comment type="subcellular location">
    <subcellularLocation>
        <location evidence="1">Membrane</location>
        <topology evidence="1">Multi-pass membrane protein</topology>
    </subcellularLocation>
</comment>
<reference evidence="6" key="1">
    <citation type="journal article" date="2014" name="Int. J. Syst. Evol. Microbiol.">
        <title>Complete genome sequence of Corynebacterium casei LMG S-19264T (=DSM 44701T), isolated from a smear-ripened cheese.</title>
        <authorList>
            <consortium name="US DOE Joint Genome Institute (JGI-PGF)"/>
            <person name="Walter F."/>
            <person name="Albersmeier A."/>
            <person name="Kalinowski J."/>
            <person name="Ruckert C."/>
        </authorList>
    </citation>
    <scope>NUCLEOTIDE SEQUENCE</scope>
    <source>
        <strain evidence="6">CGMCC 1.15178</strain>
    </source>
</reference>
<evidence type="ECO:0000256" key="5">
    <source>
        <dbReference type="SAM" id="Phobius"/>
    </source>
</evidence>
<evidence type="ECO:0000313" key="7">
    <source>
        <dbReference type="Proteomes" id="UP000612456"/>
    </source>
</evidence>
<evidence type="ECO:0000256" key="4">
    <source>
        <dbReference type="ARBA" id="ARBA00023136"/>
    </source>
</evidence>
<protein>
    <recommendedName>
        <fullName evidence="8">DoxX family protein</fullName>
    </recommendedName>
</protein>
<organism evidence="6 7">
    <name type="scientific">Paenibacillus nasutitermitis</name>
    <dbReference type="NCBI Taxonomy" id="1652958"/>
    <lineage>
        <taxon>Bacteria</taxon>
        <taxon>Bacillati</taxon>
        <taxon>Bacillota</taxon>
        <taxon>Bacilli</taxon>
        <taxon>Bacillales</taxon>
        <taxon>Paenibacillaceae</taxon>
        <taxon>Paenibacillus</taxon>
    </lineage>
</organism>
<dbReference type="Proteomes" id="UP000612456">
    <property type="component" value="Unassembled WGS sequence"/>
</dbReference>
<gene>
    <name evidence="6" type="ORF">GCM10010911_65610</name>
</gene>
<evidence type="ECO:0000313" key="6">
    <source>
        <dbReference type="EMBL" id="GGD97715.1"/>
    </source>
</evidence>
<feature type="transmembrane region" description="Helical" evidence="5">
    <location>
        <begin position="97"/>
        <end position="117"/>
    </location>
</feature>
<name>A0A916ZH61_9BACL</name>
<keyword evidence="4 5" id="KW-0472">Membrane</keyword>
<feature type="transmembrane region" description="Helical" evidence="5">
    <location>
        <begin position="50"/>
        <end position="68"/>
    </location>
</feature>
<dbReference type="AlphaFoldDB" id="A0A916ZH61"/>
<keyword evidence="2 5" id="KW-0812">Transmembrane</keyword>
<evidence type="ECO:0000256" key="1">
    <source>
        <dbReference type="ARBA" id="ARBA00004141"/>
    </source>
</evidence>
<dbReference type="InterPro" id="IPR032808">
    <property type="entry name" value="DoxX"/>
</dbReference>
<dbReference type="RefSeq" id="WP_188999366.1">
    <property type="nucleotide sequence ID" value="NZ_BMHP01000009.1"/>
</dbReference>
<dbReference type="GO" id="GO:0016020">
    <property type="term" value="C:membrane"/>
    <property type="evidence" value="ECO:0007669"/>
    <property type="project" value="UniProtKB-SubCell"/>
</dbReference>
<keyword evidence="7" id="KW-1185">Reference proteome</keyword>
<proteinExistence type="predicted"/>
<feature type="transmembrane region" description="Helical" evidence="5">
    <location>
        <begin position="12"/>
        <end position="30"/>
    </location>
</feature>
<sequence>MTNKISKIRIWAARMMSGFVILFMMVDSINKYIKSESVVEGTLKLGYSEHHIILNATLGLLCTILYAFPRTSMLGAVVLTGYFGGAIASHMRIDDPLFAYILFPFYLAVLTWGGIWLRNEKVRKLIPFQNKD</sequence>
<evidence type="ECO:0000256" key="2">
    <source>
        <dbReference type="ARBA" id="ARBA00022692"/>
    </source>
</evidence>
<comment type="caution">
    <text evidence="6">The sequence shown here is derived from an EMBL/GenBank/DDBJ whole genome shotgun (WGS) entry which is preliminary data.</text>
</comment>
<keyword evidence="3 5" id="KW-1133">Transmembrane helix</keyword>
<reference evidence="6" key="2">
    <citation type="submission" date="2020-09" db="EMBL/GenBank/DDBJ databases">
        <authorList>
            <person name="Sun Q."/>
            <person name="Zhou Y."/>
        </authorList>
    </citation>
    <scope>NUCLEOTIDE SEQUENCE</scope>
    <source>
        <strain evidence="6">CGMCC 1.15178</strain>
    </source>
</reference>
<dbReference type="EMBL" id="BMHP01000009">
    <property type="protein sequence ID" value="GGD97715.1"/>
    <property type="molecule type" value="Genomic_DNA"/>
</dbReference>
<feature type="transmembrane region" description="Helical" evidence="5">
    <location>
        <begin position="73"/>
        <end position="91"/>
    </location>
</feature>
<evidence type="ECO:0008006" key="8">
    <source>
        <dbReference type="Google" id="ProtNLM"/>
    </source>
</evidence>
<accession>A0A916ZH61</accession>
<evidence type="ECO:0000256" key="3">
    <source>
        <dbReference type="ARBA" id="ARBA00022989"/>
    </source>
</evidence>